<feature type="region of interest" description="Disordered" evidence="1">
    <location>
        <begin position="362"/>
        <end position="396"/>
    </location>
</feature>
<dbReference type="RefSeq" id="WP_152194875.1">
    <property type="nucleotide sequence ID" value="NZ_VUKD01000002.1"/>
</dbReference>
<dbReference type="InterPro" id="IPR048389">
    <property type="entry name" value="YciQ-like_C"/>
</dbReference>
<feature type="region of interest" description="Disordered" evidence="1">
    <location>
        <begin position="296"/>
        <end position="324"/>
    </location>
</feature>
<feature type="transmembrane region" description="Helical" evidence="2">
    <location>
        <begin position="256"/>
        <end position="276"/>
    </location>
</feature>
<dbReference type="EMBL" id="WHPC01000087">
    <property type="protein sequence ID" value="MPV38536.1"/>
    <property type="molecule type" value="Genomic_DNA"/>
</dbReference>
<gene>
    <name evidence="6" type="ORF">GB881_16075</name>
</gene>
<evidence type="ECO:0000256" key="3">
    <source>
        <dbReference type="SAM" id="SignalP"/>
    </source>
</evidence>
<feature type="compositionally biased region" description="Gly residues" evidence="1">
    <location>
        <begin position="377"/>
        <end position="390"/>
    </location>
</feature>
<reference evidence="6 7" key="1">
    <citation type="submission" date="2019-10" db="EMBL/GenBank/DDBJ databases">
        <title>Georgenia wutianyii sp. nov. and Georgenia yuyongxinii sp. nov. isolated from plateau pika (Ochotona curzoniae) in the Qinghai-Tibet plateau of China.</title>
        <authorList>
            <person name="Tian Z."/>
        </authorList>
    </citation>
    <scope>NUCLEOTIDE SEQUENCE [LARGE SCALE GENOMIC DNA]</scope>
    <source>
        <strain evidence="6 7">JCM 19765</strain>
    </source>
</reference>
<feature type="transmembrane region" description="Helical" evidence="2">
    <location>
        <begin position="475"/>
        <end position="496"/>
    </location>
</feature>
<sequence>MVRTVRSTTWALALVLTALLLAVLSAAPARADDEQAGRISRLDVTAELTPEGGSADVVVELDLDLGEEEAHGPFLVLAELQEIVGDPDHYRRLTVGDVTATSTTGAPDALRVEREDGAVQLYVGDEDVEITGLHTYRITYTVDGLINPDVDGTDELFWNVVAPGGFELVLSDVSVTVAGPPGAIDAACYVGATGSTHECDSSVASEAAAHRFSQDRLDPGEGLTVVLGWPAGTFTGAERELVARRTFANTVQLTPLTGALAGGATLLGAGAAVAVASRRGRDEAYLGLTPGLVPAGGAAGQVGRRSRRDPVAVRFTPPDGVRPGEVGTLADEVADPHDVAATIVDLAVRGYLRIEEVVSGGDDERVDDVGGDERGDGAGGDEQGDGGGGDEQGDGDKDWRLVRLREDLGQLEEYERGLLERIFADGPSVLMTDLADTYALTMSTAQRDLYRTVTDRRWFRGDPQRVRRRWLGRGAGLLALGAVATIVLLVLHAPVILGVPPIVVGVVVMVASSAAPARTAAGTAVLAQALGFRQYLATAEAEQIRFEEGEDLFSRYLPYAMVFGLADRWAGVFAELARHGRDVPEPDWYVGTVTAAALWSRPETFGETVGAFADTATTAVTSASGGAGGASGFSGSVGGGVGGMGGGSW</sequence>
<proteinExistence type="predicted"/>
<name>A0A6N7EQZ2_9MICO</name>
<keyword evidence="3" id="KW-0732">Signal</keyword>
<accession>A0A6N7EQZ2</accession>
<keyword evidence="2" id="KW-0472">Membrane</keyword>
<keyword evidence="7" id="KW-1185">Reference proteome</keyword>
<evidence type="ECO:0000313" key="7">
    <source>
        <dbReference type="Proteomes" id="UP000437709"/>
    </source>
</evidence>
<dbReference type="Pfam" id="PF09972">
    <property type="entry name" value="DUF2207"/>
    <property type="match status" value="1"/>
</dbReference>
<dbReference type="AlphaFoldDB" id="A0A6N7EQZ2"/>
<dbReference type="OrthoDB" id="143710at2"/>
<evidence type="ECO:0000256" key="2">
    <source>
        <dbReference type="SAM" id="Phobius"/>
    </source>
</evidence>
<organism evidence="6 7">
    <name type="scientific">Georgenia subflava</name>
    <dbReference type="NCBI Taxonomy" id="1622177"/>
    <lineage>
        <taxon>Bacteria</taxon>
        <taxon>Bacillati</taxon>
        <taxon>Actinomycetota</taxon>
        <taxon>Actinomycetes</taxon>
        <taxon>Micrococcales</taxon>
        <taxon>Bogoriellaceae</taxon>
        <taxon>Georgenia</taxon>
    </lineage>
</organism>
<evidence type="ECO:0000259" key="5">
    <source>
        <dbReference type="Pfam" id="PF20990"/>
    </source>
</evidence>
<feature type="signal peptide" evidence="3">
    <location>
        <begin position="1"/>
        <end position="31"/>
    </location>
</feature>
<keyword evidence="2" id="KW-1133">Transmembrane helix</keyword>
<protein>
    <submittedName>
        <fullName evidence="6">DUF2207 domain-containing protein</fullName>
    </submittedName>
</protein>
<feature type="compositionally biased region" description="Basic and acidic residues" evidence="1">
    <location>
        <begin position="367"/>
        <end position="376"/>
    </location>
</feature>
<feature type="transmembrane region" description="Helical" evidence="2">
    <location>
        <begin position="502"/>
        <end position="527"/>
    </location>
</feature>
<keyword evidence="2" id="KW-0812">Transmembrane</keyword>
<comment type="caution">
    <text evidence="6">The sequence shown here is derived from an EMBL/GenBank/DDBJ whole genome shotgun (WGS) entry which is preliminary data.</text>
</comment>
<evidence type="ECO:0000256" key="1">
    <source>
        <dbReference type="SAM" id="MobiDB-lite"/>
    </source>
</evidence>
<feature type="chain" id="PRO_5026776251" evidence="3">
    <location>
        <begin position="32"/>
        <end position="649"/>
    </location>
</feature>
<dbReference type="Pfam" id="PF20990">
    <property type="entry name" value="DUF2207_C"/>
    <property type="match status" value="1"/>
</dbReference>
<feature type="domain" description="DUF2207" evidence="4">
    <location>
        <begin position="38"/>
        <end position="229"/>
    </location>
</feature>
<evidence type="ECO:0000313" key="6">
    <source>
        <dbReference type="EMBL" id="MPV38536.1"/>
    </source>
</evidence>
<dbReference type="InterPro" id="IPR018702">
    <property type="entry name" value="DUF2207"/>
</dbReference>
<feature type="domain" description="Predicted membrane protein YciQ-like C-terminal" evidence="5">
    <location>
        <begin position="316"/>
        <end position="571"/>
    </location>
</feature>
<dbReference type="Proteomes" id="UP000437709">
    <property type="component" value="Unassembled WGS sequence"/>
</dbReference>
<evidence type="ECO:0000259" key="4">
    <source>
        <dbReference type="Pfam" id="PF09972"/>
    </source>
</evidence>